<dbReference type="InterPro" id="IPR036614">
    <property type="entry name" value="RusA-like_sf"/>
</dbReference>
<dbReference type="SUPFAM" id="SSF103084">
    <property type="entry name" value="Holliday junction resolvase RusA"/>
    <property type="match status" value="1"/>
</dbReference>
<keyword evidence="1" id="KW-0378">Hydrolase</keyword>
<protein>
    <submittedName>
        <fullName evidence="1">Crossover junction endodeoxyribonuclease RusA</fullName>
        <ecNumber evidence="1">3.1.22.4</ecNumber>
    </submittedName>
</protein>
<dbReference type="RefSeq" id="WP_182836525.1">
    <property type="nucleotide sequence ID" value="NZ_BAAABQ010000065.1"/>
</dbReference>
<comment type="caution">
    <text evidence="1">The sequence shown here is derived from an EMBL/GenBank/DDBJ whole genome shotgun (WGS) entry which is preliminary data.</text>
</comment>
<dbReference type="InterPro" id="IPR008822">
    <property type="entry name" value="Endonuclease_RusA-like"/>
</dbReference>
<gene>
    <name evidence="1" type="ORF">BC739_001212</name>
</gene>
<reference evidence="1 2" key="1">
    <citation type="submission" date="2020-08" db="EMBL/GenBank/DDBJ databases">
        <title>Genomic Encyclopedia of Archaeal and Bacterial Type Strains, Phase II (KMG-II): from individual species to whole genera.</title>
        <authorList>
            <person name="Goeker M."/>
        </authorList>
    </citation>
    <scope>NUCLEOTIDE SEQUENCE [LARGE SCALE GENOMIC DNA]</scope>
    <source>
        <strain evidence="1 2">DSM 43850</strain>
    </source>
</reference>
<evidence type="ECO:0000313" key="1">
    <source>
        <dbReference type="EMBL" id="MBA8924015.1"/>
    </source>
</evidence>
<name>A0ABR6BB20_9PSEU</name>
<dbReference type="GO" id="GO:0016787">
    <property type="term" value="F:hydrolase activity"/>
    <property type="evidence" value="ECO:0007669"/>
    <property type="project" value="UniProtKB-KW"/>
</dbReference>
<organism evidence="1 2">
    <name type="scientific">Kutzneria viridogrisea</name>
    <dbReference type="NCBI Taxonomy" id="47990"/>
    <lineage>
        <taxon>Bacteria</taxon>
        <taxon>Bacillati</taxon>
        <taxon>Actinomycetota</taxon>
        <taxon>Actinomycetes</taxon>
        <taxon>Pseudonocardiales</taxon>
        <taxon>Pseudonocardiaceae</taxon>
        <taxon>Kutzneria</taxon>
    </lineage>
</organism>
<sequence length="157" mass="16833">MTNDTPPDGGEALRAAQRLDVFVPGRPAPQGSKRHVGRGILVESSKTVGTWRDDIRGTVLATMATTGHTGFPSGTPVFAALEFVLPRPTSTPKRRTPRAVKRPDLDKLARAVLDALTSAGTWQDDSQVVGLVLTKRLAEVDETPGCRISLKEPEVTP</sequence>
<evidence type="ECO:0000313" key="2">
    <source>
        <dbReference type="Proteomes" id="UP000517916"/>
    </source>
</evidence>
<dbReference type="EMBL" id="JACJID010000001">
    <property type="protein sequence ID" value="MBA8924015.1"/>
    <property type="molecule type" value="Genomic_DNA"/>
</dbReference>
<dbReference type="EC" id="3.1.22.4" evidence="1"/>
<accession>A0ABR6BB20</accession>
<dbReference type="Pfam" id="PF05866">
    <property type="entry name" value="RusA"/>
    <property type="match status" value="1"/>
</dbReference>
<keyword evidence="2" id="KW-1185">Reference proteome</keyword>
<dbReference type="Gene3D" id="3.30.1330.70">
    <property type="entry name" value="Holliday junction resolvase RusA"/>
    <property type="match status" value="1"/>
</dbReference>
<proteinExistence type="predicted"/>
<dbReference type="Proteomes" id="UP000517916">
    <property type="component" value="Unassembled WGS sequence"/>
</dbReference>